<dbReference type="PROSITE" id="PS50109">
    <property type="entry name" value="HIS_KIN"/>
    <property type="match status" value="1"/>
</dbReference>
<organism evidence="21">
    <name type="scientific">Aphanomyces astaci</name>
    <name type="common">Crayfish plague agent</name>
    <dbReference type="NCBI Taxonomy" id="112090"/>
    <lineage>
        <taxon>Eukaryota</taxon>
        <taxon>Sar</taxon>
        <taxon>Stramenopiles</taxon>
        <taxon>Oomycota</taxon>
        <taxon>Saprolegniomycetes</taxon>
        <taxon>Saprolegniales</taxon>
        <taxon>Verrucalvaceae</taxon>
        <taxon>Aphanomyces</taxon>
    </lineage>
</organism>
<dbReference type="SMART" id="SM00086">
    <property type="entry name" value="PAC"/>
    <property type="match status" value="7"/>
</dbReference>
<reference evidence="21" key="1">
    <citation type="submission" date="2013-12" db="EMBL/GenBank/DDBJ databases">
        <title>The Genome Sequence of Aphanomyces astaci APO3.</title>
        <authorList>
            <consortium name="The Broad Institute Genomics Platform"/>
            <person name="Russ C."/>
            <person name="Tyler B."/>
            <person name="van West P."/>
            <person name="Dieguez-Uribeondo J."/>
            <person name="Young S.K."/>
            <person name="Zeng Q."/>
            <person name="Gargeya S."/>
            <person name="Fitzgerald M."/>
            <person name="Abouelleil A."/>
            <person name="Alvarado L."/>
            <person name="Chapman S.B."/>
            <person name="Gainer-Dewar J."/>
            <person name="Goldberg J."/>
            <person name="Griggs A."/>
            <person name="Gujja S."/>
            <person name="Hansen M."/>
            <person name="Howarth C."/>
            <person name="Imamovic A."/>
            <person name="Ireland A."/>
            <person name="Larimer J."/>
            <person name="McCowan C."/>
            <person name="Murphy C."/>
            <person name="Pearson M."/>
            <person name="Poon T.W."/>
            <person name="Priest M."/>
            <person name="Roberts A."/>
            <person name="Saif S."/>
            <person name="Shea T."/>
            <person name="Sykes S."/>
            <person name="Wortman J."/>
            <person name="Nusbaum C."/>
            <person name="Birren B."/>
        </authorList>
    </citation>
    <scope>NUCLEOTIDE SEQUENCE [LARGE SCALE GENOMIC DNA]</scope>
    <source>
        <strain evidence="21">APO3</strain>
    </source>
</reference>
<dbReference type="InterPro" id="IPR001789">
    <property type="entry name" value="Sig_transdc_resp-reg_receiver"/>
</dbReference>
<dbReference type="Pfam" id="PF00989">
    <property type="entry name" value="PAS"/>
    <property type="match status" value="7"/>
</dbReference>
<feature type="domain" description="PAC" evidence="19">
    <location>
        <begin position="733"/>
        <end position="785"/>
    </location>
</feature>
<dbReference type="GeneID" id="20809415"/>
<dbReference type="SMART" id="SM00388">
    <property type="entry name" value="HisKA"/>
    <property type="match status" value="1"/>
</dbReference>
<dbReference type="InterPro" id="IPR035965">
    <property type="entry name" value="PAS-like_dom_sf"/>
</dbReference>
<dbReference type="CDD" id="cd17546">
    <property type="entry name" value="REC_hyHK_CKI1_RcsC-like"/>
    <property type="match status" value="1"/>
</dbReference>
<gene>
    <name evidence="21" type="ORF">H257_07419</name>
</gene>
<keyword evidence="9" id="KW-0418">Kinase</keyword>
<feature type="domain" description="Response regulatory" evidence="17">
    <location>
        <begin position="1172"/>
        <end position="1294"/>
    </location>
</feature>
<evidence type="ECO:0000259" key="20">
    <source>
        <dbReference type="PROSITE" id="PS50894"/>
    </source>
</evidence>
<name>W4GKF4_APHAT</name>
<feature type="domain" description="PAS" evidence="18">
    <location>
        <begin position="539"/>
        <end position="610"/>
    </location>
</feature>
<feature type="domain" description="PAC" evidence="19">
    <location>
        <begin position="252"/>
        <end position="305"/>
    </location>
</feature>
<evidence type="ECO:0000256" key="14">
    <source>
        <dbReference type="PROSITE-ProRule" id="PRU00169"/>
    </source>
</evidence>
<dbReference type="SMART" id="SM00448">
    <property type="entry name" value="REC"/>
    <property type="match status" value="1"/>
</dbReference>
<dbReference type="InterPro" id="IPR005467">
    <property type="entry name" value="His_kinase_dom"/>
</dbReference>
<dbReference type="GO" id="GO:0009927">
    <property type="term" value="F:histidine phosphotransfer kinase activity"/>
    <property type="evidence" value="ECO:0007669"/>
    <property type="project" value="TreeGrafter"/>
</dbReference>
<evidence type="ECO:0000313" key="21">
    <source>
        <dbReference type="EMBL" id="ETV79398.1"/>
    </source>
</evidence>
<dbReference type="Gene3D" id="3.30.450.20">
    <property type="entry name" value="PAS domain"/>
    <property type="match status" value="7"/>
</dbReference>
<dbReference type="PROSITE" id="PS50110">
    <property type="entry name" value="RESPONSE_REGULATORY"/>
    <property type="match status" value="1"/>
</dbReference>
<dbReference type="Pfam" id="PF02518">
    <property type="entry name" value="HATPase_c"/>
    <property type="match status" value="1"/>
</dbReference>
<dbReference type="Pfam" id="PF01627">
    <property type="entry name" value="Hpt"/>
    <property type="match status" value="1"/>
</dbReference>
<evidence type="ECO:0000256" key="15">
    <source>
        <dbReference type="SAM" id="MobiDB-lite"/>
    </source>
</evidence>
<dbReference type="Pfam" id="PF00512">
    <property type="entry name" value="HisKA"/>
    <property type="match status" value="1"/>
</dbReference>
<feature type="domain" description="PAC" evidence="19">
    <location>
        <begin position="613"/>
        <end position="665"/>
    </location>
</feature>
<dbReference type="OrthoDB" id="287671at2759"/>
<feature type="domain" description="PAC" evidence="19">
    <location>
        <begin position="493"/>
        <end position="545"/>
    </location>
</feature>
<feature type="domain" description="Histidine kinase" evidence="16">
    <location>
        <begin position="908"/>
        <end position="1133"/>
    </location>
</feature>
<dbReference type="SMART" id="SM00091">
    <property type="entry name" value="PAS"/>
    <property type="match status" value="7"/>
</dbReference>
<evidence type="ECO:0000256" key="5">
    <source>
        <dbReference type="ARBA" id="ARBA00022519"/>
    </source>
</evidence>
<feature type="domain" description="PAS" evidence="18">
    <location>
        <begin position="659"/>
        <end position="730"/>
    </location>
</feature>
<dbReference type="PROSITE" id="PS50113">
    <property type="entry name" value="PAC"/>
    <property type="match status" value="6"/>
</dbReference>
<dbReference type="InterPro" id="IPR003661">
    <property type="entry name" value="HisK_dim/P_dom"/>
</dbReference>
<dbReference type="SUPFAM" id="SSF47226">
    <property type="entry name" value="Histidine-containing phosphotransfer domain, HPT domain"/>
    <property type="match status" value="1"/>
</dbReference>
<evidence type="ECO:0000256" key="8">
    <source>
        <dbReference type="ARBA" id="ARBA00022692"/>
    </source>
</evidence>
<feature type="region of interest" description="Disordered" evidence="15">
    <location>
        <begin position="1483"/>
        <end position="1519"/>
    </location>
</feature>
<evidence type="ECO:0000256" key="13">
    <source>
        <dbReference type="PROSITE-ProRule" id="PRU00110"/>
    </source>
</evidence>
<dbReference type="InterPro" id="IPR000700">
    <property type="entry name" value="PAS-assoc_C"/>
</dbReference>
<dbReference type="InterPro" id="IPR011006">
    <property type="entry name" value="CheY-like_superfamily"/>
</dbReference>
<evidence type="ECO:0000256" key="11">
    <source>
        <dbReference type="ARBA" id="ARBA00022989"/>
    </source>
</evidence>
<dbReference type="NCBIfam" id="TIGR00229">
    <property type="entry name" value="sensory_box"/>
    <property type="match status" value="6"/>
</dbReference>
<keyword evidence="12" id="KW-0472">Membrane</keyword>
<dbReference type="Gene3D" id="3.40.50.2300">
    <property type="match status" value="1"/>
</dbReference>
<dbReference type="InterPro" id="IPR036641">
    <property type="entry name" value="HPT_dom_sf"/>
</dbReference>
<dbReference type="SUPFAM" id="SSF52172">
    <property type="entry name" value="CheY-like"/>
    <property type="match status" value="1"/>
</dbReference>
<evidence type="ECO:0000256" key="10">
    <source>
        <dbReference type="ARBA" id="ARBA00022840"/>
    </source>
</evidence>
<evidence type="ECO:0000256" key="12">
    <source>
        <dbReference type="ARBA" id="ARBA00023136"/>
    </source>
</evidence>
<feature type="region of interest" description="Disordered" evidence="15">
    <location>
        <begin position="1392"/>
        <end position="1435"/>
    </location>
</feature>
<evidence type="ECO:0000256" key="7">
    <source>
        <dbReference type="ARBA" id="ARBA00022679"/>
    </source>
</evidence>
<dbReference type="InterPro" id="IPR036890">
    <property type="entry name" value="HATPase_C_sf"/>
</dbReference>
<dbReference type="CDD" id="cd00130">
    <property type="entry name" value="PAS"/>
    <property type="match status" value="6"/>
</dbReference>
<dbReference type="FunFam" id="3.30.565.10:FF:000010">
    <property type="entry name" value="Sensor histidine kinase RcsC"/>
    <property type="match status" value="1"/>
</dbReference>
<evidence type="ECO:0000259" key="16">
    <source>
        <dbReference type="PROSITE" id="PS50109"/>
    </source>
</evidence>
<dbReference type="GO" id="GO:0000155">
    <property type="term" value="F:phosphorelay sensor kinase activity"/>
    <property type="evidence" value="ECO:0007669"/>
    <property type="project" value="InterPro"/>
</dbReference>
<dbReference type="InterPro" id="IPR001610">
    <property type="entry name" value="PAC"/>
</dbReference>
<dbReference type="EMBL" id="KI913128">
    <property type="protein sequence ID" value="ETV79398.1"/>
    <property type="molecule type" value="Genomic_DNA"/>
</dbReference>
<evidence type="ECO:0000259" key="18">
    <source>
        <dbReference type="PROSITE" id="PS50112"/>
    </source>
</evidence>
<dbReference type="SMART" id="SM00387">
    <property type="entry name" value="HATPase_c"/>
    <property type="match status" value="1"/>
</dbReference>
<feature type="domain" description="PAS" evidence="18">
    <location>
        <begin position="178"/>
        <end position="249"/>
    </location>
</feature>
<dbReference type="Gene3D" id="1.10.287.130">
    <property type="match status" value="1"/>
</dbReference>
<comment type="subcellular location">
    <subcellularLocation>
        <location evidence="2">Cell inner membrane</location>
        <topology evidence="2">Multi-pass membrane protein</topology>
    </subcellularLocation>
</comment>
<dbReference type="RefSeq" id="XP_009831239.1">
    <property type="nucleotide sequence ID" value="XM_009832937.1"/>
</dbReference>
<dbReference type="CDD" id="cd00088">
    <property type="entry name" value="HPT"/>
    <property type="match status" value="1"/>
</dbReference>
<evidence type="ECO:0000259" key="17">
    <source>
        <dbReference type="PROSITE" id="PS50110"/>
    </source>
</evidence>
<feature type="modified residue" description="Phosphohistidine" evidence="13">
    <location>
        <position position="1590"/>
    </location>
</feature>
<dbReference type="InterPro" id="IPR008207">
    <property type="entry name" value="Sig_transdc_His_kin_Hpt_dom"/>
</dbReference>
<dbReference type="SUPFAM" id="SSF55785">
    <property type="entry name" value="PYP-like sensor domain (PAS domain)"/>
    <property type="match status" value="7"/>
</dbReference>
<evidence type="ECO:0000256" key="1">
    <source>
        <dbReference type="ARBA" id="ARBA00000085"/>
    </source>
</evidence>
<keyword evidence="4" id="KW-1003">Cell membrane</keyword>
<proteinExistence type="predicted"/>
<comment type="catalytic activity">
    <reaction evidence="1">
        <text>ATP + protein L-histidine = ADP + protein N-phospho-L-histidine.</text>
        <dbReference type="EC" id="2.7.13.3"/>
    </reaction>
</comment>
<evidence type="ECO:0000256" key="3">
    <source>
        <dbReference type="ARBA" id="ARBA00012438"/>
    </source>
</evidence>
<dbReference type="PROSITE" id="PS50112">
    <property type="entry name" value="PAS"/>
    <property type="match status" value="6"/>
</dbReference>
<keyword evidence="10" id="KW-0067">ATP-binding</keyword>
<keyword evidence="5" id="KW-0997">Cell inner membrane</keyword>
<dbReference type="Pfam" id="PF00072">
    <property type="entry name" value="Response_reg"/>
    <property type="match status" value="1"/>
</dbReference>
<dbReference type="Gene3D" id="3.30.565.10">
    <property type="entry name" value="Histidine kinase-like ATPase, C-terminal domain"/>
    <property type="match status" value="1"/>
</dbReference>
<dbReference type="InterPro" id="IPR036097">
    <property type="entry name" value="HisK_dim/P_sf"/>
</dbReference>
<feature type="domain" description="PAC" evidence="19">
    <location>
        <begin position="852"/>
        <end position="904"/>
    </location>
</feature>
<dbReference type="VEuPathDB" id="FungiDB:H257_07419"/>
<feature type="domain" description="PAS" evidence="18">
    <location>
        <begin position="299"/>
        <end position="370"/>
    </location>
</feature>
<dbReference type="CDD" id="cd16922">
    <property type="entry name" value="HATPase_EvgS-ArcB-TorS-like"/>
    <property type="match status" value="1"/>
</dbReference>
<keyword evidence="11" id="KW-1133">Transmembrane helix</keyword>
<protein>
    <recommendedName>
        <fullName evidence="3">histidine kinase</fullName>
        <ecNumber evidence="3">2.7.13.3</ecNumber>
    </recommendedName>
</protein>
<dbReference type="FunFam" id="3.30.450.20:FF:000077">
    <property type="entry name" value="Hybrid signal transduction histidine kinase"/>
    <property type="match status" value="1"/>
</dbReference>
<dbReference type="STRING" id="112090.W4GKF4"/>
<sequence length="1686" mass="185556">MPRNSGRRKVASQASLEADARSTPMEPEPQPGDHEAILESMATIVMQVDLNGILTYMNRHTQLVLDCDASTGIGKAFVHTFVVSSSRKTVVDASHSAASTTRVDSRATVNKHLQGVLGTAEPAVFQCSLQTYGSPSTTMDVLFSASPRMDSSRNVIGCILVGTDVTSSAPEVKATSSSEHVYARILERANAPIFGVDHLGRVNIWNKKTAEITQFPASEVMGLHLVDTFIAPAYRGPVGEVLNQALHGVETANFEFPLDTKHGARQLEILLNATSRYDEVGNIVGVVGIGQDITDRVAQEQEYSRLIDKANAPIFGVDSNCCVNIWNRKVAEITQYTMDEVVGENLVEKFISEEFRQGVRHVLSLALRGDETADFEVPLVTKTGRKVNISLNATARFDQMGHIIGVVGIGQDITDRIAQEQEYTRLIDTANAPIFGVDQNGLVNIWNKKAAEITQYTQQDVMGKNLVEKFITEDYRKAVGYVLSRALQGTETANFEFPLITKTGRRVEILLNATPRFNELGKVMGMVGIGQDITDRIAQEQEYSRLIDKANAPIFGVDADLRVNIWNKKAAEITQFSNEDAIGQNLVETFISEEYRLAVSEVFAKALTGTETANFEFPLITKSERRVEILLNATPRYNELGDVIGVVGIGQDITDRIAQEQEYSRLIDTANAPIFGVDSNMCVNIWNKKAAQITHYSISEVMGENLVETFISPEYRPGVADVLSKALNGIQTANFEFPLITRPGTRIEILLNATPRNDLHGNIVGVVGIGQDITDRISQEHEYFRLIDSANAPIFGVDTNGNINEWNQKIEFITGYQKDAVFGMGLDTFIIPDSRSQVKQLLNQALIGIDVGEMELPMITKKGTFLLLLVNASSKKDIHGNIRGVIGVGQDYTARKQMEAAKVNFLASFSHELRTPLNGVLGMLELLKEQKLGKVPERYVHMAYVSGSLLLNLINDILDLSKIEAGHLEIQSAPFHIEDLLDYTIEIFKFKAHERGLKLSVVLAPNVPEVVIGDVVRLRQILLNLLSNAMKFTLKGTITVKCSVAPSNPDQPSHHKRLLFQVIDTGVGMDAEEKSRLFSLFTKLERTRKNNPTGSGLGLAICKQLVELMDGQIDVDSELGIGSVFFFSVAVRVIPDELLPKLAPQLEPKQSNSIGGFSPSARDESVVPKQARILVVEDNDFNWEVVKCFLHGGDDHYLQWEINGKDAVDAYVSHHESFDMIFMDCEMPVMDGYAATQAIRQFEAENGLPRMPILGLTAYAMCGDREKCVDAGMDEFIVKPISKSGLLKAISYWMRKRYIPNLNLAESGLLLDGYPDLATSSPRSSVETTDLQPPSDFFTNSSRKMNVNLVHASNHTQNLDLTRAISDLELEDPMMIGRHRVMATYDTSTIDDTTSNSGGKPCNQSMFSLGVSSSSSNMRSSSSRSPIPHTTSPMSKTYHTFEQAKHAAAMMKGVDLARRRHTSNSLPDVTKLLRPLAQAVADDDDDDAAAAEWQRQQATTTTHSQHHTSTRQGSLPPVPSVLVNTSSVLDIEIPDGDPVDYSTGVSQCGGNEDLFLKLLEKYYLGLDAAMHKLEKAHHNQDVAVVRRDAHSLKGSSAYVAAMRVSKAAFRVQVAAEHVQNNKALPDSTATFEASYRQLIQELKALKGYLRRNFQFARPAVNPSSSSSSRGPTSDTTPKGAGPCQVM</sequence>
<feature type="region of interest" description="Disordered" evidence="15">
    <location>
        <begin position="1"/>
        <end position="33"/>
    </location>
</feature>
<keyword evidence="8" id="KW-0812">Transmembrane</keyword>
<feature type="compositionally biased region" description="Low complexity" evidence="15">
    <location>
        <begin position="1405"/>
        <end position="1425"/>
    </location>
</feature>
<dbReference type="EC" id="2.7.13.3" evidence="3"/>
<feature type="region of interest" description="Disordered" evidence="15">
    <location>
        <begin position="1658"/>
        <end position="1686"/>
    </location>
</feature>
<keyword evidence="6 14" id="KW-0597">Phosphoprotein</keyword>
<evidence type="ECO:0000256" key="6">
    <source>
        <dbReference type="ARBA" id="ARBA00022553"/>
    </source>
</evidence>
<dbReference type="SUPFAM" id="SSF47384">
    <property type="entry name" value="Homodimeric domain of signal transducing histidine kinase"/>
    <property type="match status" value="1"/>
</dbReference>
<evidence type="ECO:0000259" key="19">
    <source>
        <dbReference type="PROSITE" id="PS50113"/>
    </source>
</evidence>
<evidence type="ECO:0000256" key="9">
    <source>
        <dbReference type="ARBA" id="ARBA00022777"/>
    </source>
</evidence>
<dbReference type="FunFam" id="3.30.450.20:FF:000011">
    <property type="entry name" value="Hybrid signal transduction histidine kinase"/>
    <property type="match status" value="4"/>
</dbReference>
<feature type="compositionally biased region" description="Basic residues" evidence="15">
    <location>
        <begin position="1"/>
        <end position="10"/>
    </location>
</feature>
<keyword evidence="7" id="KW-0808">Transferase</keyword>
<dbReference type="CDD" id="cd00082">
    <property type="entry name" value="HisKA"/>
    <property type="match status" value="1"/>
</dbReference>
<dbReference type="PROSITE" id="PS50894">
    <property type="entry name" value="HPT"/>
    <property type="match status" value="1"/>
</dbReference>
<dbReference type="GO" id="GO:0006355">
    <property type="term" value="P:regulation of DNA-templated transcription"/>
    <property type="evidence" value="ECO:0007669"/>
    <property type="project" value="InterPro"/>
</dbReference>
<feature type="domain" description="PAS" evidence="18">
    <location>
        <begin position="419"/>
        <end position="490"/>
    </location>
</feature>
<accession>W4GKF4</accession>
<dbReference type="InterPro" id="IPR000014">
    <property type="entry name" value="PAS"/>
</dbReference>
<dbReference type="InterPro" id="IPR004358">
    <property type="entry name" value="Sig_transdc_His_kin-like_C"/>
</dbReference>
<feature type="modified residue" description="4-aspartylphosphate" evidence="14">
    <location>
        <position position="1224"/>
    </location>
</feature>
<dbReference type="PANTHER" id="PTHR43047">
    <property type="entry name" value="TWO-COMPONENT HISTIDINE PROTEIN KINASE"/>
    <property type="match status" value="1"/>
</dbReference>
<dbReference type="Gene3D" id="1.20.120.160">
    <property type="entry name" value="HPT domain"/>
    <property type="match status" value="1"/>
</dbReference>
<feature type="compositionally biased region" description="Low complexity" evidence="15">
    <location>
        <begin position="1490"/>
        <end position="1503"/>
    </location>
</feature>
<feature type="domain" description="HPt" evidence="20">
    <location>
        <begin position="1551"/>
        <end position="1645"/>
    </location>
</feature>
<dbReference type="PANTHER" id="PTHR43047:SF72">
    <property type="entry name" value="OSMOSENSING HISTIDINE PROTEIN KINASE SLN1"/>
    <property type="match status" value="1"/>
</dbReference>
<dbReference type="SMART" id="SM00073">
    <property type="entry name" value="HPT"/>
    <property type="match status" value="1"/>
</dbReference>
<dbReference type="PRINTS" id="PR00344">
    <property type="entry name" value="BCTRLSENSOR"/>
</dbReference>
<feature type="domain" description="PAC" evidence="19">
    <location>
        <begin position="373"/>
        <end position="425"/>
    </location>
</feature>
<dbReference type="SUPFAM" id="SSF55874">
    <property type="entry name" value="ATPase domain of HSP90 chaperone/DNA topoisomerase II/histidine kinase"/>
    <property type="match status" value="1"/>
</dbReference>
<evidence type="ECO:0000256" key="2">
    <source>
        <dbReference type="ARBA" id="ARBA00004429"/>
    </source>
</evidence>
<keyword evidence="10" id="KW-0547">Nucleotide-binding</keyword>
<dbReference type="InterPro" id="IPR003594">
    <property type="entry name" value="HATPase_dom"/>
</dbReference>
<feature type="domain" description="PAS" evidence="18">
    <location>
        <begin position="779"/>
        <end position="846"/>
    </location>
</feature>
<evidence type="ECO:0000256" key="4">
    <source>
        <dbReference type="ARBA" id="ARBA00022475"/>
    </source>
</evidence>
<dbReference type="InterPro" id="IPR013767">
    <property type="entry name" value="PAS_fold"/>
</dbReference>
<dbReference type="GO" id="GO:0005886">
    <property type="term" value="C:plasma membrane"/>
    <property type="evidence" value="ECO:0007669"/>
    <property type="project" value="UniProtKB-SubCell"/>
</dbReference>